<protein>
    <submittedName>
        <fullName evidence="3">Class I SAM-dependent methyltransferase</fullName>
    </submittedName>
</protein>
<dbReference type="SUPFAM" id="SSF53335">
    <property type="entry name" value="S-adenosyl-L-methionine-dependent methyltransferases"/>
    <property type="match status" value="1"/>
</dbReference>
<keyword evidence="4" id="KW-1185">Reference proteome</keyword>
<proteinExistence type="predicted"/>
<organism evidence="3 4">
    <name type="scientific">Pyxidicoccus fallax</name>
    <dbReference type="NCBI Taxonomy" id="394095"/>
    <lineage>
        <taxon>Bacteria</taxon>
        <taxon>Pseudomonadati</taxon>
        <taxon>Myxococcota</taxon>
        <taxon>Myxococcia</taxon>
        <taxon>Myxococcales</taxon>
        <taxon>Cystobacterineae</taxon>
        <taxon>Myxococcaceae</taxon>
        <taxon>Pyxidicoccus</taxon>
    </lineage>
</organism>
<evidence type="ECO:0000313" key="4">
    <source>
        <dbReference type="Proteomes" id="UP000518300"/>
    </source>
</evidence>
<keyword evidence="3" id="KW-0489">Methyltransferase</keyword>
<dbReference type="PANTHER" id="PTHR43861">
    <property type="entry name" value="TRANS-ACONITATE 2-METHYLTRANSFERASE-RELATED"/>
    <property type="match status" value="1"/>
</dbReference>
<dbReference type="InterPro" id="IPR029063">
    <property type="entry name" value="SAM-dependent_MTases_sf"/>
</dbReference>
<name>A0A848L944_9BACT</name>
<dbReference type="EMBL" id="JABBJJ010000032">
    <property type="protein sequence ID" value="NMO15104.1"/>
    <property type="molecule type" value="Genomic_DNA"/>
</dbReference>
<keyword evidence="1 3" id="KW-0808">Transferase</keyword>
<evidence type="ECO:0000259" key="2">
    <source>
        <dbReference type="Pfam" id="PF13649"/>
    </source>
</evidence>
<dbReference type="GO" id="GO:0008168">
    <property type="term" value="F:methyltransferase activity"/>
    <property type="evidence" value="ECO:0007669"/>
    <property type="project" value="UniProtKB-KW"/>
</dbReference>
<accession>A0A848L944</accession>
<dbReference type="InterPro" id="IPR041698">
    <property type="entry name" value="Methyltransf_25"/>
</dbReference>
<dbReference type="CDD" id="cd02440">
    <property type="entry name" value="AdoMet_MTases"/>
    <property type="match status" value="1"/>
</dbReference>
<dbReference type="Gene3D" id="3.40.50.150">
    <property type="entry name" value="Vaccinia Virus protein VP39"/>
    <property type="match status" value="1"/>
</dbReference>
<evidence type="ECO:0000313" key="3">
    <source>
        <dbReference type="EMBL" id="NMO15104.1"/>
    </source>
</evidence>
<reference evidence="3 4" key="1">
    <citation type="submission" date="2020-04" db="EMBL/GenBank/DDBJ databases">
        <title>Draft genome of Pyxidicoccus fallax type strain.</title>
        <authorList>
            <person name="Whitworth D.E."/>
        </authorList>
    </citation>
    <scope>NUCLEOTIDE SEQUENCE [LARGE SCALE GENOMIC DNA]</scope>
    <source>
        <strain evidence="3 4">DSM 14698</strain>
    </source>
</reference>
<sequence length="264" mass="29288">MSFDYTDDAALYDVVCSNYREDVAFYVEESRRADGPCLELGCGTGRLLIPAVEAGARVTGLDRSAAMLARARERVQALPPPVRERVDLREGDMVSFSLDARFALITVPFRTFLHLLTVEEQLAALANIRRHLLPGGRLVLNFFEPSRLLAELVGNDGPSRGLLKQTGVVVSHPVTGNQLVEWASVTGDPVSQCFTRCLVYDELEPSGRVVGRMYRRITSRFIFRSEFEHLLHRSGFQVEALQGSFDGGPVRPGGELIWRARAAP</sequence>
<comment type="caution">
    <text evidence="3">The sequence shown here is derived from an EMBL/GenBank/DDBJ whole genome shotgun (WGS) entry which is preliminary data.</text>
</comment>
<evidence type="ECO:0000256" key="1">
    <source>
        <dbReference type="ARBA" id="ARBA00022679"/>
    </source>
</evidence>
<dbReference type="RefSeq" id="WP_169344399.1">
    <property type="nucleotide sequence ID" value="NZ_JABBJJ010000032.1"/>
</dbReference>
<dbReference type="Proteomes" id="UP000518300">
    <property type="component" value="Unassembled WGS sequence"/>
</dbReference>
<gene>
    <name evidence="3" type="ORF">HG543_09580</name>
</gene>
<dbReference type="AlphaFoldDB" id="A0A848L944"/>
<dbReference type="Pfam" id="PF13649">
    <property type="entry name" value="Methyltransf_25"/>
    <property type="match status" value="1"/>
</dbReference>
<feature type="domain" description="Methyltransferase" evidence="2">
    <location>
        <begin position="38"/>
        <end position="136"/>
    </location>
</feature>
<dbReference type="GO" id="GO:0032259">
    <property type="term" value="P:methylation"/>
    <property type="evidence" value="ECO:0007669"/>
    <property type="project" value="UniProtKB-KW"/>
</dbReference>